<proteinExistence type="predicted"/>
<comment type="caution">
    <text evidence="2">The sequence shown here is derived from an EMBL/GenBank/DDBJ whole genome shotgun (WGS) entry which is preliminary data.</text>
</comment>
<dbReference type="Proteomes" id="UP001165135">
    <property type="component" value="Unassembled WGS sequence"/>
</dbReference>
<organism evidence="2 3">
    <name type="scientific">Actinoallomurus iriomotensis</name>
    <dbReference type="NCBI Taxonomy" id="478107"/>
    <lineage>
        <taxon>Bacteria</taxon>
        <taxon>Bacillati</taxon>
        <taxon>Actinomycetota</taxon>
        <taxon>Actinomycetes</taxon>
        <taxon>Streptosporangiales</taxon>
        <taxon>Thermomonosporaceae</taxon>
        <taxon>Actinoallomurus</taxon>
    </lineage>
</organism>
<evidence type="ECO:0000313" key="2">
    <source>
        <dbReference type="EMBL" id="GLY74182.1"/>
    </source>
</evidence>
<feature type="region of interest" description="Disordered" evidence="1">
    <location>
        <begin position="75"/>
        <end position="101"/>
    </location>
</feature>
<dbReference type="EMBL" id="BSTJ01000002">
    <property type="protein sequence ID" value="GLY74182.1"/>
    <property type="molecule type" value="Genomic_DNA"/>
</dbReference>
<evidence type="ECO:0000256" key="1">
    <source>
        <dbReference type="SAM" id="MobiDB-lite"/>
    </source>
</evidence>
<evidence type="ECO:0000313" key="3">
    <source>
        <dbReference type="Proteomes" id="UP001165135"/>
    </source>
</evidence>
<protein>
    <submittedName>
        <fullName evidence="2">Uncharacterized protein</fullName>
    </submittedName>
</protein>
<feature type="region of interest" description="Disordered" evidence="1">
    <location>
        <begin position="32"/>
        <end position="51"/>
    </location>
</feature>
<accession>A0A9W6VP80</accession>
<sequence>MIEAEYALHMARSELAADGEARRQGFDPLRVGFDTTPLSGPGEDFVAAPTDHGGTEFTAALGYVGLDLFPDVFQPPSASTRTSPCATPTARRPGSSTPSAC</sequence>
<feature type="compositionally biased region" description="Polar residues" evidence="1">
    <location>
        <begin position="76"/>
        <end position="86"/>
    </location>
</feature>
<dbReference type="RefSeq" id="WP_285619884.1">
    <property type="nucleotide sequence ID" value="NZ_BSTJ01000002.1"/>
</dbReference>
<gene>
    <name evidence="2" type="ORF">Airi01_024490</name>
</gene>
<dbReference type="AlphaFoldDB" id="A0A9W6VP80"/>
<name>A0A9W6VP80_9ACTN</name>
<reference evidence="2" key="1">
    <citation type="submission" date="2023-03" db="EMBL/GenBank/DDBJ databases">
        <title>Actinoallomurus iriomotensis NBRC 103681.</title>
        <authorList>
            <person name="Ichikawa N."/>
            <person name="Sato H."/>
            <person name="Tonouchi N."/>
        </authorList>
    </citation>
    <scope>NUCLEOTIDE SEQUENCE</scope>
    <source>
        <strain evidence="2">NBRC 103681</strain>
    </source>
</reference>